<sequence length="556" mass="62371">MMRFGLSENIWWKSAFQSVDAAFTILSAFEGRHIQEIDAAIESLRNVLAIGDDFDKVKKRQQQQKQKSENCISIQADMNNVNDAVDFQHAIELPLIELNTSQYNAEEKISNTGPTESQRHSNDKSTIASNLHKDKSQNKQNSEYYHVNTLRPWITNADFGYTENQFEQDTKRAIELSLEDEIKKNKDAEKKIDDTTTTLAEQDDLLSMSEPCISSERSSNQLLKQGEPIKIATSDANHPNWNSYDPLFESSEPLPNDGHHGFELHTTYNDALGNKTTESKTKSPKSLLAGSTLPPVSVPVPVRHNATTTAQEQVFFNTLQPRYSATQTIYQQKKPPYQSPRQYRQQVQQQQKCQREYQQEHLPQPIKFTPGGDDDKIIDTVSTSSSASSSSTIATKVIAGFEGKPSKIKAFKDLRVILGDQNEVAWVQDDSEAACSDIFVDSADKKWKQGTGTEIADWGREKTKRGAEITKPSRLLPQGNTIPCLIDRGASIDDDLISIDSDEAENNWTKQGAMPDAMVIKSKHFPLMESKGPRVTCPYDDGKAESNEEESDDNDV</sequence>
<name>S2JMG1_MUCC1</name>
<feature type="region of interest" description="Disordered" evidence="2">
    <location>
        <begin position="273"/>
        <end position="292"/>
    </location>
</feature>
<dbReference type="InParanoid" id="S2JMG1"/>
<dbReference type="VEuPathDB" id="FungiDB:HMPREF1544_09484"/>
<evidence type="ECO:0000256" key="1">
    <source>
        <dbReference type="SAM" id="Coils"/>
    </source>
</evidence>
<evidence type="ECO:0000256" key="2">
    <source>
        <dbReference type="SAM" id="MobiDB-lite"/>
    </source>
</evidence>
<dbReference type="AlphaFoldDB" id="S2JMG1"/>
<proteinExistence type="predicted"/>
<reference evidence="4" key="1">
    <citation type="submission" date="2013-05" db="EMBL/GenBank/DDBJ databases">
        <title>The Genome sequence of Mucor circinelloides f. circinelloides 1006PhL.</title>
        <authorList>
            <consortium name="The Broad Institute Genomics Platform"/>
            <person name="Cuomo C."/>
            <person name="Earl A."/>
            <person name="Findley K."/>
            <person name="Lee S.C."/>
            <person name="Walker B."/>
            <person name="Young S."/>
            <person name="Zeng Q."/>
            <person name="Gargeya S."/>
            <person name="Fitzgerald M."/>
            <person name="Haas B."/>
            <person name="Abouelleil A."/>
            <person name="Allen A.W."/>
            <person name="Alvarado L."/>
            <person name="Arachchi H.M."/>
            <person name="Berlin A.M."/>
            <person name="Chapman S.B."/>
            <person name="Gainer-Dewar J."/>
            <person name="Goldberg J."/>
            <person name="Griggs A."/>
            <person name="Gujja S."/>
            <person name="Hansen M."/>
            <person name="Howarth C."/>
            <person name="Imamovic A."/>
            <person name="Ireland A."/>
            <person name="Larimer J."/>
            <person name="McCowan C."/>
            <person name="Murphy C."/>
            <person name="Pearson M."/>
            <person name="Poon T.W."/>
            <person name="Priest M."/>
            <person name="Roberts A."/>
            <person name="Saif S."/>
            <person name="Shea T."/>
            <person name="Sisk P."/>
            <person name="Sykes S."/>
            <person name="Wortman J."/>
            <person name="Nusbaum C."/>
            <person name="Birren B."/>
        </authorList>
    </citation>
    <scope>NUCLEOTIDE SEQUENCE [LARGE SCALE GENOMIC DNA]</scope>
    <source>
        <strain evidence="4">1006PhL</strain>
    </source>
</reference>
<keyword evidence="4" id="KW-1185">Reference proteome</keyword>
<evidence type="ECO:0000313" key="4">
    <source>
        <dbReference type="Proteomes" id="UP000014254"/>
    </source>
</evidence>
<evidence type="ECO:0000313" key="3">
    <source>
        <dbReference type="EMBL" id="EPB83743.1"/>
    </source>
</evidence>
<feature type="region of interest" description="Disordered" evidence="2">
    <location>
        <begin position="107"/>
        <end position="142"/>
    </location>
</feature>
<organism evidence="3 4">
    <name type="scientific">Mucor circinelloides f. circinelloides (strain 1006PhL)</name>
    <name type="common">Mucormycosis agent</name>
    <name type="synonym">Calyptromyces circinelloides</name>
    <dbReference type="NCBI Taxonomy" id="1220926"/>
    <lineage>
        <taxon>Eukaryota</taxon>
        <taxon>Fungi</taxon>
        <taxon>Fungi incertae sedis</taxon>
        <taxon>Mucoromycota</taxon>
        <taxon>Mucoromycotina</taxon>
        <taxon>Mucoromycetes</taxon>
        <taxon>Mucorales</taxon>
        <taxon>Mucorineae</taxon>
        <taxon>Mucoraceae</taxon>
        <taxon>Mucor</taxon>
    </lineage>
</organism>
<feature type="region of interest" description="Disordered" evidence="2">
    <location>
        <begin position="530"/>
        <end position="556"/>
    </location>
</feature>
<dbReference type="Proteomes" id="UP000014254">
    <property type="component" value="Unassembled WGS sequence"/>
</dbReference>
<dbReference type="OrthoDB" id="10398213at2759"/>
<gene>
    <name evidence="3" type="ORF">HMPREF1544_09484</name>
</gene>
<keyword evidence="1" id="KW-0175">Coiled coil</keyword>
<dbReference type="EMBL" id="KE124060">
    <property type="protein sequence ID" value="EPB83743.1"/>
    <property type="molecule type" value="Genomic_DNA"/>
</dbReference>
<accession>S2JMG1</accession>
<feature type="coiled-coil region" evidence="1">
    <location>
        <begin position="171"/>
        <end position="198"/>
    </location>
</feature>
<feature type="compositionally biased region" description="Acidic residues" evidence="2">
    <location>
        <begin position="547"/>
        <end position="556"/>
    </location>
</feature>
<protein>
    <submittedName>
        <fullName evidence="3">Uncharacterized protein</fullName>
    </submittedName>
</protein>
<feature type="compositionally biased region" description="Polar residues" evidence="2">
    <location>
        <begin position="107"/>
        <end position="116"/>
    </location>
</feature>